<dbReference type="AlphaFoldDB" id="E4XIN4"/>
<organism evidence="2">
    <name type="scientific">Oikopleura dioica</name>
    <name type="common">Tunicate</name>
    <dbReference type="NCBI Taxonomy" id="34765"/>
    <lineage>
        <taxon>Eukaryota</taxon>
        <taxon>Metazoa</taxon>
        <taxon>Chordata</taxon>
        <taxon>Tunicata</taxon>
        <taxon>Appendicularia</taxon>
        <taxon>Copelata</taxon>
        <taxon>Oikopleuridae</taxon>
        <taxon>Oikopleura</taxon>
    </lineage>
</organism>
<evidence type="ECO:0000313" key="2">
    <source>
        <dbReference type="EMBL" id="CBY10435.1"/>
    </source>
</evidence>
<sequence length="162" mass="19338">MNDFYEYIQEMYELSREQEEVNEISEEELTNDQNTLSEDDMSDAQKEELVIASEPDDSKYGQNPFQIIADLKLFLEKRKMDYFINKHGNLGVYAQLPSGTRYTLYINWKSGMLCRYYEASGRCYKRFFQTWNAKEDISVEDIRRVQPDQNVELYDDKENVKN</sequence>
<gene>
    <name evidence="2" type="ORF">GSOID_T00012458001</name>
    <name evidence="3" type="ORF">GSOID_T00022084001</name>
</gene>
<accession>E4XIN4</accession>
<keyword evidence="4" id="KW-1185">Reference proteome</keyword>
<evidence type="ECO:0000313" key="3">
    <source>
        <dbReference type="EMBL" id="CBY40109.1"/>
    </source>
</evidence>
<protein>
    <submittedName>
        <fullName evidence="2">Uncharacterized protein</fullName>
    </submittedName>
</protein>
<dbReference type="Proteomes" id="UP000011014">
    <property type="component" value="Unassembled WGS sequence"/>
</dbReference>
<evidence type="ECO:0000256" key="1">
    <source>
        <dbReference type="SAM" id="MobiDB-lite"/>
    </source>
</evidence>
<dbReference type="Proteomes" id="UP000001307">
    <property type="component" value="Unassembled WGS sequence"/>
</dbReference>
<dbReference type="InParanoid" id="E4XIN4"/>
<proteinExistence type="predicted"/>
<dbReference type="EMBL" id="FN653055">
    <property type="protein sequence ID" value="CBY10435.1"/>
    <property type="molecule type" value="Genomic_DNA"/>
</dbReference>
<dbReference type="EMBL" id="FN655779">
    <property type="protein sequence ID" value="CBY40109.1"/>
    <property type="molecule type" value="Genomic_DNA"/>
</dbReference>
<name>E4XIN4_OIKDI</name>
<reference evidence="2" key="1">
    <citation type="journal article" date="2010" name="Science">
        <title>Plasticity of animal genome architecture unmasked by rapid evolution of a pelagic tunicate.</title>
        <authorList>
            <person name="Denoeud F."/>
            <person name="Henriet S."/>
            <person name="Mungpakdee S."/>
            <person name="Aury J.M."/>
            <person name="Da Silva C."/>
            <person name="Brinkmann H."/>
            <person name="Mikhaleva J."/>
            <person name="Olsen L.C."/>
            <person name="Jubin C."/>
            <person name="Canestro C."/>
            <person name="Bouquet J.M."/>
            <person name="Danks G."/>
            <person name="Poulain J."/>
            <person name="Campsteijn C."/>
            <person name="Adamski M."/>
            <person name="Cross I."/>
            <person name="Yadetie F."/>
            <person name="Muffato M."/>
            <person name="Louis A."/>
            <person name="Butcher S."/>
            <person name="Tsagkogeorga G."/>
            <person name="Konrad A."/>
            <person name="Singh S."/>
            <person name="Jensen M.F."/>
            <person name="Cong E.H."/>
            <person name="Eikeseth-Otteraa H."/>
            <person name="Noel B."/>
            <person name="Anthouard V."/>
            <person name="Porcel B.M."/>
            <person name="Kachouri-Lafond R."/>
            <person name="Nishino A."/>
            <person name="Ugolini M."/>
            <person name="Chourrout P."/>
            <person name="Nishida H."/>
            <person name="Aasland R."/>
            <person name="Huzurbazar S."/>
            <person name="Westhof E."/>
            <person name="Delsuc F."/>
            <person name="Lehrach H."/>
            <person name="Reinhardt R."/>
            <person name="Weissenbach J."/>
            <person name="Roy S.W."/>
            <person name="Artiguenave F."/>
            <person name="Postlethwait J.H."/>
            <person name="Manak J.R."/>
            <person name="Thompson E.M."/>
            <person name="Jaillon O."/>
            <person name="Du Pasquier L."/>
            <person name="Boudinot P."/>
            <person name="Liberles D.A."/>
            <person name="Volff J.N."/>
            <person name="Philippe H."/>
            <person name="Lenhard B."/>
            <person name="Roest Crollius H."/>
            <person name="Wincker P."/>
            <person name="Chourrout D."/>
        </authorList>
    </citation>
    <scope>NUCLEOTIDE SEQUENCE [LARGE SCALE GENOMIC DNA]</scope>
</reference>
<evidence type="ECO:0000313" key="4">
    <source>
        <dbReference type="Proteomes" id="UP000001307"/>
    </source>
</evidence>
<feature type="region of interest" description="Disordered" evidence="1">
    <location>
        <begin position="22"/>
        <end position="43"/>
    </location>
</feature>